<keyword evidence="5" id="KW-0479">Metal-binding</keyword>
<dbReference type="FunFam" id="3.40.630.10:FF:000020">
    <property type="entry name" value="Carboxypeptidase D"/>
    <property type="match status" value="1"/>
</dbReference>
<dbReference type="Pfam" id="PF13620">
    <property type="entry name" value="CarboxypepD_reg"/>
    <property type="match status" value="1"/>
</dbReference>
<dbReference type="InterPro" id="IPR057246">
    <property type="entry name" value="CARBOXYPEPT_ZN_1"/>
</dbReference>
<comment type="cofactor">
    <cofactor evidence="1">
        <name>Zn(2+)</name>
        <dbReference type="ChEBI" id="CHEBI:29105"/>
    </cofactor>
</comment>
<evidence type="ECO:0000256" key="8">
    <source>
        <dbReference type="ARBA" id="ARBA00023180"/>
    </source>
</evidence>
<dbReference type="Gene3D" id="2.60.40.1120">
    <property type="entry name" value="Carboxypeptidase-like, regulatory domain"/>
    <property type="match status" value="2"/>
</dbReference>
<dbReference type="GO" id="GO:0006518">
    <property type="term" value="P:peptide metabolic process"/>
    <property type="evidence" value="ECO:0007669"/>
    <property type="project" value="TreeGrafter"/>
</dbReference>
<comment type="similarity">
    <text evidence="2 9">Belongs to the peptidase M14 family.</text>
</comment>
<keyword evidence="3" id="KW-0121">Carboxypeptidase</keyword>
<dbReference type="AlphaFoldDB" id="A0AAF5PZ25"/>
<dbReference type="CDD" id="cd11308">
    <property type="entry name" value="Peptidase_M14NE-CP-C_like"/>
    <property type="match status" value="1"/>
</dbReference>
<dbReference type="GO" id="GO:0004181">
    <property type="term" value="F:metallocarboxypeptidase activity"/>
    <property type="evidence" value="ECO:0007669"/>
    <property type="project" value="InterPro"/>
</dbReference>
<dbReference type="SMART" id="SM00631">
    <property type="entry name" value="Zn_pept"/>
    <property type="match status" value="1"/>
</dbReference>
<name>A0AAF5PZ25_WUCBA</name>
<keyword evidence="10" id="KW-0472">Membrane</keyword>
<dbReference type="SUPFAM" id="SSF49464">
    <property type="entry name" value="Carboxypeptidase regulatory domain-like"/>
    <property type="match status" value="2"/>
</dbReference>
<reference evidence="13" key="1">
    <citation type="submission" date="2015-03" db="EMBL/GenBank/DDBJ databases">
        <title>Wuchereria bancrofti Genome Sequencing Papua New Guinea Strain.</title>
        <authorList>
            <person name="Small S.T."/>
            <person name="Serre D."/>
            <person name="Zimmerman P.A."/>
        </authorList>
    </citation>
    <scope>NUCLEOTIDE SEQUENCE [LARGE SCALE GENOMIC DNA]</scope>
    <source>
        <strain evidence="13">pt0022</strain>
    </source>
</reference>
<evidence type="ECO:0000256" key="1">
    <source>
        <dbReference type="ARBA" id="ARBA00001947"/>
    </source>
</evidence>
<feature type="transmembrane region" description="Helical" evidence="10">
    <location>
        <begin position="964"/>
        <end position="985"/>
    </location>
</feature>
<keyword evidence="11" id="KW-0732">Signal</keyword>
<dbReference type="GO" id="GO:0005615">
    <property type="term" value="C:extracellular space"/>
    <property type="evidence" value="ECO:0007669"/>
    <property type="project" value="TreeGrafter"/>
</dbReference>
<dbReference type="PRINTS" id="PR00765">
    <property type="entry name" value="CRBOXYPTASEA"/>
</dbReference>
<keyword evidence="10" id="KW-0812">Transmembrane</keyword>
<protein>
    <submittedName>
        <fullName evidence="14">Peptidase M14 carboxypeptidase A domain-containing protein</fullName>
    </submittedName>
</protein>
<dbReference type="InterPro" id="IPR000834">
    <property type="entry name" value="Peptidase_M14"/>
</dbReference>
<dbReference type="GO" id="GO:0016485">
    <property type="term" value="P:protein processing"/>
    <property type="evidence" value="ECO:0007669"/>
    <property type="project" value="TreeGrafter"/>
</dbReference>
<evidence type="ECO:0000256" key="2">
    <source>
        <dbReference type="ARBA" id="ARBA00005988"/>
    </source>
</evidence>
<dbReference type="Proteomes" id="UP000093561">
    <property type="component" value="Unassembled WGS sequence"/>
</dbReference>
<reference evidence="13" key="2">
    <citation type="journal article" date="2016" name="Mol. Ecol.">
        <title>Population genomics of the filarial nematode parasite Wuchereria bancrofti from mosquitoes.</title>
        <authorList>
            <person name="Small S.T."/>
            <person name="Reimer L.J."/>
            <person name="Tisch D.J."/>
            <person name="King C.L."/>
            <person name="Christensen B.M."/>
            <person name="Siba P.M."/>
            <person name="Kazura J.W."/>
            <person name="Serre D."/>
            <person name="Zimmerman P.A."/>
        </authorList>
    </citation>
    <scope>NUCLEOTIDE SEQUENCE</scope>
    <source>
        <strain evidence="13">pt0022</strain>
    </source>
</reference>
<accession>A0AAF5PZ25</accession>
<feature type="active site" description="Proton donor/acceptor" evidence="9">
    <location>
        <position position="348"/>
    </location>
</feature>
<dbReference type="PANTHER" id="PTHR11532:SF62">
    <property type="entry name" value="CARBOXYPEPTIDASE D"/>
    <property type="match status" value="1"/>
</dbReference>
<dbReference type="PROSITE" id="PS00132">
    <property type="entry name" value="CARBOXYPEPT_ZN_1"/>
    <property type="match status" value="1"/>
</dbReference>
<dbReference type="WBParaSite" id="mrna-Wban_08030">
    <property type="protein sequence ID" value="mrna-Wban_08030"/>
    <property type="gene ID" value="Wban_08030"/>
</dbReference>
<dbReference type="GO" id="GO:0008270">
    <property type="term" value="F:zinc ion binding"/>
    <property type="evidence" value="ECO:0007669"/>
    <property type="project" value="InterPro"/>
</dbReference>
<sequence length="1037" mass="117098">MAFLIFSWAAWIAWVVSFIFVSAIDWDSAIVATPEEINLAHLGPLWTYFGNKSQNVSIFHSREYMQQRVGKFKDINSERISNHNYSSMTAWLKEYATKYPNITWLYSIGESVRNKTLWVLAISRTPRTHRLGVPEIKYVANMHGNEVVGREAMLYLIALLCDNYGKNWYLTNLVNNLRIHIMPSINPDGYELGNEGDRSGFTGRSNDHGIDLNRNFPARFPTHRDKSGGTFLEKETMAAIKWFRQYPFVLSANFHGGSLVANYPYDDSTTGQDNIYSPTVDDRLFVALAYSYARAHSNMWKTGRRCGLNINGDFFLNGITNGALWYHVAGGMQDWQYVNTNCLEITIEMGCYKFPQKNMLPQLWDEHKYSLLAYMEYVHRGIKGFVLDQRGHPVKNAVLSINQGKNITTTDEGEFWRILLPGRYTVLVSHRKYLPQILNITVDEGSAKLINVTLEQKLCRENTVDSIRVRGEGAVRIAVFGVDSLGKSIVEELANATCLPEDLFVEILQQSTLHLFPSMSAERALYLKDHELDVLLLFGQGIPKSTLFSAGINTPSQFDQKNFDDSLMVALNNKKISCVNHMLDKAVSSMIDALNMVKTFQLGVSLGCDFSEPQLTLTTIATVLQIVVNVFIGVKDPVTEYSTVSSTDLGDNLLAKATEASSVNLHRIEERNCASMINIGLMKAIVFGDGHMPYILVMAIEQKTSSMVYEFAADLCLELLQYRIVREVLNTSTLILIPSIPYTQLYCHDYMSVMQFKPFIEQVLDIYPLIDYAILLGTGGMKVLYSDVSRTGRTKDLALNYISQHTVIKPTGNEMCSRNNFMPVSTVSELQWDMEHWQKAPDILLVEAACCFEEGGNLYAENKASLISTLSKRIQGLSGTIRGLDGDPVKAPVKLTVGSLVFYTKLDGYYYIWLSPGVHTIDVHKEGYYPYSFSAKIVLSKQAMHDILLTESFAFSSLFKRENLSISFIAFCMLALIFIGLYRLSVVHRIKSIKRWGEGFERLPLNDFDSNASDDDVVLDSTKYSFMGLIKPLRITA</sequence>
<organism evidence="13 14">
    <name type="scientific">Wuchereria bancrofti</name>
    <dbReference type="NCBI Taxonomy" id="6293"/>
    <lineage>
        <taxon>Eukaryota</taxon>
        <taxon>Metazoa</taxon>
        <taxon>Ecdysozoa</taxon>
        <taxon>Nematoda</taxon>
        <taxon>Chromadorea</taxon>
        <taxon>Rhabditida</taxon>
        <taxon>Spirurina</taxon>
        <taxon>Spiruromorpha</taxon>
        <taxon>Filarioidea</taxon>
        <taxon>Onchocercidae</taxon>
        <taxon>Wuchereria</taxon>
    </lineage>
</organism>
<feature type="chain" id="PRO_5042094203" evidence="11">
    <location>
        <begin position="24"/>
        <end position="1037"/>
    </location>
</feature>
<evidence type="ECO:0000256" key="4">
    <source>
        <dbReference type="ARBA" id="ARBA00022670"/>
    </source>
</evidence>
<dbReference type="Gene3D" id="3.40.630.10">
    <property type="entry name" value="Zn peptidases"/>
    <property type="match status" value="1"/>
</dbReference>
<dbReference type="PROSITE" id="PS00133">
    <property type="entry name" value="CARBOXYPEPT_ZN_2"/>
    <property type="match status" value="1"/>
</dbReference>
<feature type="domain" description="Peptidase M14" evidence="12">
    <location>
        <begin position="81"/>
        <end position="378"/>
    </location>
</feature>
<evidence type="ECO:0000256" key="10">
    <source>
        <dbReference type="SAM" id="Phobius"/>
    </source>
</evidence>
<dbReference type="InterPro" id="IPR057247">
    <property type="entry name" value="CARBOXYPEPT_ZN_2"/>
</dbReference>
<dbReference type="CDD" id="cd03858">
    <property type="entry name" value="M14_CP_N-E_like"/>
    <property type="match status" value="1"/>
</dbReference>
<dbReference type="PANTHER" id="PTHR11532">
    <property type="entry name" value="PROTEASE M14 CARBOXYPEPTIDASE"/>
    <property type="match status" value="1"/>
</dbReference>
<evidence type="ECO:0000256" key="6">
    <source>
        <dbReference type="ARBA" id="ARBA00022801"/>
    </source>
</evidence>
<evidence type="ECO:0000256" key="11">
    <source>
        <dbReference type="SAM" id="SignalP"/>
    </source>
</evidence>
<keyword evidence="6" id="KW-0378">Hydrolase</keyword>
<evidence type="ECO:0000256" key="3">
    <source>
        <dbReference type="ARBA" id="ARBA00022645"/>
    </source>
</evidence>
<keyword evidence="8" id="KW-0325">Glycoprotein</keyword>
<dbReference type="InterPro" id="IPR050753">
    <property type="entry name" value="Peptidase_M14_domain"/>
</dbReference>
<dbReference type="InterPro" id="IPR008969">
    <property type="entry name" value="CarboxyPept-like_regulatory"/>
</dbReference>
<keyword evidence="4" id="KW-0645">Protease</keyword>
<keyword evidence="10" id="KW-1133">Transmembrane helix</keyword>
<evidence type="ECO:0000313" key="14">
    <source>
        <dbReference type="WBParaSite" id="mrna-Wban_08030"/>
    </source>
</evidence>
<evidence type="ECO:0000313" key="13">
    <source>
        <dbReference type="Proteomes" id="UP000093561"/>
    </source>
</evidence>
<evidence type="ECO:0000256" key="7">
    <source>
        <dbReference type="ARBA" id="ARBA00022833"/>
    </source>
</evidence>
<evidence type="ECO:0000256" key="5">
    <source>
        <dbReference type="ARBA" id="ARBA00022723"/>
    </source>
</evidence>
<evidence type="ECO:0000259" key="12">
    <source>
        <dbReference type="PROSITE" id="PS52035"/>
    </source>
</evidence>
<dbReference type="SUPFAM" id="SSF53187">
    <property type="entry name" value="Zn-dependent exopeptidases"/>
    <property type="match status" value="1"/>
</dbReference>
<proteinExistence type="inferred from homology"/>
<feature type="signal peptide" evidence="11">
    <location>
        <begin position="1"/>
        <end position="23"/>
    </location>
</feature>
<dbReference type="PROSITE" id="PS52035">
    <property type="entry name" value="PEPTIDASE_M14"/>
    <property type="match status" value="1"/>
</dbReference>
<dbReference type="Pfam" id="PF00246">
    <property type="entry name" value="Peptidase_M14"/>
    <property type="match status" value="1"/>
</dbReference>
<evidence type="ECO:0000256" key="9">
    <source>
        <dbReference type="PROSITE-ProRule" id="PRU01379"/>
    </source>
</evidence>
<reference evidence="14" key="3">
    <citation type="submission" date="2024-02" db="UniProtKB">
        <authorList>
            <consortium name="WormBaseParasite"/>
        </authorList>
    </citation>
    <scope>IDENTIFICATION</scope>
    <source>
        <strain evidence="14">pt0022</strain>
    </source>
</reference>
<keyword evidence="7" id="KW-0862">Zinc</keyword>